<keyword evidence="1" id="KW-0812">Transmembrane</keyword>
<dbReference type="Pfam" id="PF20139">
    <property type="entry name" value="DUF6529"/>
    <property type="match status" value="1"/>
</dbReference>
<dbReference type="AlphaFoldDB" id="A0A1A3H7Z1"/>
<evidence type="ECO:0000313" key="2">
    <source>
        <dbReference type="EMBL" id="OBJ43731.1"/>
    </source>
</evidence>
<dbReference type="Proteomes" id="UP000093898">
    <property type="component" value="Unassembled WGS sequence"/>
</dbReference>
<keyword evidence="1" id="KW-1133">Transmembrane helix</keyword>
<proteinExistence type="predicted"/>
<dbReference type="STRING" id="56689.GCA_001291445_04900"/>
<feature type="transmembrane region" description="Helical" evidence="1">
    <location>
        <begin position="164"/>
        <end position="186"/>
    </location>
</feature>
<feature type="transmembrane region" description="Helical" evidence="1">
    <location>
        <begin position="21"/>
        <end position="44"/>
    </location>
</feature>
<protein>
    <submittedName>
        <fullName evidence="2">Uncharacterized protein</fullName>
    </submittedName>
</protein>
<evidence type="ECO:0000313" key="3">
    <source>
        <dbReference type="Proteomes" id="UP000093898"/>
    </source>
</evidence>
<feature type="transmembrane region" description="Helical" evidence="1">
    <location>
        <begin position="131"/>
        <end position="152"/>
    </location>
</feature>
<feature type="transmembrane region" description="Helical" evidence="1">
    <location>
        <begin position="106"/>
        <end position="125"/>
    </location>
</feature>
<evidence type="ECO:0000256" key="1">
    <source>
        <dbReference type="SAM" id="Phobius"/>
    </source>
</evidence>
<name>A0A1A3H7Z1_MYCMU</name>
<comment type="caution">
    <text evidence="2">The sequence shown here is derived from an EMBL/GenBank/DDBJ whole genome shotgun (WGS) entry which is preliminary data.</text>
</comment>
<dbReference type="EMBL" id="LZLC01000073">
    <property type="protein sequence ID" value="OBJ43731.1"/>
    <property type="molecule type" value="Genomic_DNA"/>
</dbReference>
<feature type="transmembrane region" description="Helical" evidence="1">
    <location>
        <begin position="64"/>
        <end position="85"/>
    </location>
</feature>
<sequence length="192" mass="20235">MAFDPAGDAPTQRAQIPARGAGFVVALLIGAVVAVGLGVFGSVHEPKFFSVNFAGFSSGLYAKAWLATLGAALGLFQVFSALVMYGRLPVKAPTWIGAAHVWSGRLAVLATVPVAVHCLYAVGFQTTDVRVLTHSLLGCFFYGAFVAKMLLLTRKGVPGWAIPVLGGAVFTSLVYLWLTSALWLFVGEGLKF</sequence>
<keyword evidence="1" id="KW-0472">Membrane</keyword>
<accession>A0A1A3H7Z1</accession>
<gene>
    <name evidence="2" type="ORF">A5630_18010</name>
</gene>
<dbReference type="OrthoDB" id="8774535at2"/>
<organism evidence="2 3">
    <name type="scientific">Mycolicibacterium mucogenicum</name>
    <name type="common">Mycobacterium mucogenicum</name>
    <dbReference type="NCBI Taxonomy" id="56689"/>
    <lineage>
        <taxon>Bacteria</taxon>
        <taxon>Bacillati</taxon>
        <taxon>Actinomycetota</taxon>
        <taxon>Actinomycetes</taxon>
        <taxon>Mycobacteriales</taxon>
        <taxon>Mycobacteriaceae</taxon>
        <taxon>Mycolicibacterium</taxon>
    </lineage>
</organism>
<reference evidence="3" key="1">
    <citation type="submission" date="2016-06" db="EMBL/GenBank/DDBJ databases">
        <authorList>
            <person name="Sutton G."/>
            <person name="Brinkac L."/>
            <person name="Sanka R."/>
            <person name="Adams M."/>
            <person name="Lau E."/>
            <person name="Garcia-Basteiro A."/>
            <person name="Lopez-Varela E."/>
            <person name="Palencia S."/>
        </authorList>
    </citation>
    <scope>NUCLEOTIDE SEQUENCE [LARGE SCALE GENOMIC DNA]</scope>
    <source>
        <strain evidence="3">1127319.6</strain>
    </source>
</reference>
<dbReference type="RefSeq" id="WP_064980064.1">
    <property type="nucleotide sequence ID" value="NZ_LZLC01000073.1"/>
</dbReference>
<dbReference type="InterPro" id="IPR045382">
    <property type="entry name" value="DUF6529"/>
</dbReference>